<feature type="transmembrane region" description="Helical" evidence="1">
    <location>
        <begin position="304"/>
        <end position="329"/>
    </location>
</feature>
<keyword evidence="3" id="KW-1185">Reference proteome</keyword>
<proteinExistence type="predicted"/>
<dbReference type="EMBL" id="VHLH01000042">
    <property type="protein sequence ID" value="TPW25927.1"/>
    <property type="molecule type" value="Genomic_DNA"/>
</dbReference>
<feature type="transmembrane region" description="Helical" evidence="1">
    <location>
        <begin position="134"/>
        <end position="157"/>
    </location>
</feature>
<feature type="transmembrane region" description="Helical" evidence="1">
    <location>
        <begin position="169"/>
        <end position="187"/>
    </location>
</feature>
<dbReference type="RefSeq" id="WP_141168293.1">
    <property type="nucleotide sequence ID" value="NZ_VHLH01000042.1"/>
</dbReference>
<sequence>MPGSNALPATGAPTDRRAFDASTTEAALHVVLGILVVVASVSAFAISVKFGIAATFVVSVLVATLVPPSMPIILLCTFLLQNVAVAWFTPYIADDMAFDALRGANFVVLMSAYGVFFAASFQHRLRAVAGARPWLLVSMALAGVVVFYMGLGAVRGVPKDAVIYFRNTIMPIACFHIALVAASLYRVELRRSVAWVGAAAIVYGYFELVFQLRFLGIFHGDQYLQRSLRRAIETGVYQRELEQTGYVLRGLKDTMMTRFFNTSLFSDVFPEIFRIGGPNFHPISYAYALAVISVWLIFRRRWLLALSALPLLVVVGSKGAMFMVLMAMMAGITWRFFGQRATLLAVLGMASLWVVAAIAYGAANADYHVLGMIAGLNGFLHDPIGQGLGIGGNLSSTTEQVDWQRAQLVGSTSVPMESAIGVMLYQMGPGAIVFIAFLGALAASAFRRLRRTGDTDFLFAFVTIVTIVANAVLQEEAFYSPLALGFLMLLVGATFGTHFRRDAEALHARS</sequence>
<evidence type="ECO:0000313" key="3">
    <source>
        <dbReference type="Proteomes" id="UP000320314"/>
    </source>
</evidence>
<accession>A0A506U232</accession>
<dbReference type="AlphaFoldDB" id="A0A506U232"/>
<protein>
    <recommendedName>
        <fullName evidence="4">O-antigen ligase domain-containing protein</fullName>
    </recommendedName>
</protein>
<reference evidence="2 3" key="1">
    <citation type="submission" date="2019-06" db="EMBL/GenBank/DDBJ databases">
        <authorList>
            <person name="Li M."/>
        </authorList>
    </citation>
    <scope>NUCLEOTIDE SEQUENCE [LARGE SCALE GENOMIC DNA]</scope>
    <source>
        <strain evidence="2 3">BGMRC6574</strain>
    </source>
</reference>
<keyword evidence="1" id="KW-1133">Transmembrane helix</keyword>
<feature type="transmembrane region" description="Helical" evidence="1">
    <location>
        <begin position="104"/>
        <end position="122"/>
    </location>
</feature>
<feature type="transmembrane region" description="Helical" evidence="1">
    <location>
        <begin position="479"/>
        <end position="499"/>
    </location>
</feature>
<feature type="transmembrane region" description="Helical" evidence="1">
    <location>
        <begin position="193"/>
        <end position="216"/>
    </location>
</feature>
<feature type="transmembrane region" description="Helical" evidence="1">
    <location>
        <begin position="423"/>
        <end position="445"/>
    </location>
</feature>
<keyword evidence="1" id="KW-0812">Transmembrane</keyword>
<feature type="transmembrane region" description="Helical" evidence="1">
    <location>
        <begin position="457"/>
        <end position="473"/>
    </location>
</feature>
<evidence type="ECO:0008006" key="4">
    <source>
        <dbReference type="Google" id="ProtNLM"/>
    </source>
</evidence>
<gene>
    <name evidence="2" type="ORF">FJU11_17115</name>
</gene>
<feature type="transmembrane region" description="Helical" evidence="1">
    <location>
        <begin position="26"/>
        <end position="45"/>
    </location>
</feature>
<name>A0A506U232_9HYPH</name>
<dbReference type="Proteomes" id="UP000320314">
    <property type="component" value="Unassembled WGS sequence"/>
</dbReference>
<keyword evidence="1" id="KW-0472">Membrane</keyword>
<organism evidence="2 3">
    <name type="scientific">Pararhizobium mangrovi</name>
    <dbReference type="NCBI Taxonomy" id="2590452"/>
    <lineage>
        <taxon>Bacteria</taxon>
        <taxon>Pseudomonadati</taxon>
        <taxon>Pseudomonadota</taxon>
        <taxon>Alphaproteobacteria</taxon>
        <taxon>Hyphomicrobiales</taxon>
        <taxon>Rhizobiaceae</taxon>
        <taxon>Rhizobium/Agrobacterium group</taxon>
        <taxon>Pararhizobium</taxon>
    </lineage>
</organism>
<comment type="caution">
    <text evidence="2">The sequence shown here is derived from an EMBL/GenBank/DDBJ whole genome shotgun (WGS) entry which is preliminary data.</text>
</comment>
<evidence type="ECO:0000256" key="1">
    <source>
        <dbReference type="SAM" id="Phobius"/>
    </source>
</evidence>
<feature type="transmembrane region" description="Helical" evidence="1">
    <location>
        <begin position="280"/>
        <end position="298"/>
    </location>
</feature>
<dbReference type="OrthoDB" id="8141108at2"/>
<evidence type="ECO:0000313" key="2">
    <source>
        <dbReference type="EMBL" id="TPW25927.1"/>
    </source>
</evidence>
<feature type="transmembrane region" description="Helical" evidence="1">
    <location>
        <begin position="341"/>
        <end position="363"/>
    </location>
</feature>